<dbReference type="Proteomes" id="UP000294650">
    <property type="component" value="Unassembled WGS sequence"/>
</dbReference>
<dbReference type="EMBL" id="SMAN01000030">
    <property type="protein sequence ID" value="TCT17520.1"/>
    <property type="molecule type" value="Genomic_DNA"/>
</dbReference>
<gene>
    <name evidence="2" type="ORF">EDD68_13014</name>
</gene>
<feature type="signal peptide" evidence="1">
    <location>
        <begin position="1"/>
        <end position="19"/>
    </location>
</feature>
<protein>
    <recommendedName>
        <fullName evidence="4">Lipoprotein</fullName>
    </recommendedName>
</protein>
<evidence type="ECO:0000313" key="2">
    <source>
        <dbReference type="EMBL" id="TCT17520.1"/>
    </source>
</evidence>
<feature type="chain" id="PRO_5038398673" description="Lipoprotein" evidence="1">
    <location>
        <begin position="20"/>
        <end position="252"/>
    </location>
</feature>
<organism evidence="2 3">
    <name type="scientific">Melghiribacillus thermohalophilus</name>
    <dbReference type="NCBI Taxonomy" id="1324956"/>
    <lineage>
        <taxon>Bacteria</taxon>
        <taxon>Bacillati</taxon>
        <taxon>Bacillota</taxon>
        <taxon>Bacilli</taxon>
        <taxon>Bacillales</taxon>
        <taxon>Bacillaceae</taxon>
        <taxon>Melghiribacillus</taxon>
    </lineage>
</organism>
<dbReference type="OrthoDB" id="1957331at2"/>
<dbReference type="PROSITE" id="PS51257">
    <property type="entry name" value="PROKAR_LIPOPROTEIN"/>
    <property type="match status" value="1"/>
</dbReference>
<evidence type="ECO:0000313" key="3">
    <source>
        <dbReference type="Proteomes" id="UP000294650"/>
    </source>
</evidence>
<reference evidence="2 3" key="1">
    <citation type="submission" date="2019-03" db="EMBL/GenBank/DDBJ databases">
        <title>Genomic Encyclopedia of Type Strains, Phase IV (KMG-IV): sequencing the most valuable type-strain genomes for metagenomic binning, comparative biology and taxonomic classification.</title>
        <authorList>
            <person name="Goeker M."/>
        </authorList>
    </citation>
    <scope>NUCLEOTIDE SEQUENCE [LARGE SCALE GENOMIC DNA]</scope>
    <source>
        <strain evidence="2 3">DSM 25894</strain>
    </source>
</reference>
<evidence type="ECO:0000256" key="1">
    <source>
        <dbReference type="SAM" id="SignalP"/>
    </source>
</evidence>
<name>A0A4R3MQV2_9BACI</name>
<dbReference type="Pfam" id="PF20316">
    <property type="entry name" value="DUF6612"/>
    <property type="match status" value="1"/>
</dbReference>
<dbReference type="AlphaFoldDB" id="A0A4R3MQV2"/>
<keyword evidence="1" id="KW-0732">Signal</keyword>
<comment type="caution">
    <text evidence="2">The sequence shown here is derived from an EMBL/GenBank/DDBJ whole genome shotgun (WGS) entry which is preliminary data.</text>
</comment>
<accession>A0A4R3MQV2</accession>
<evidence type="ECO:0008006" key="4">
    <source>
        <dbReference type="Google" id="ProtNLM"/>
    </source>
</evidence>
<keyword evidence="3" id="KW-1185">Reference proteome</keyword>
<sequence>MRKCVLFLMITLSSITIFSACSSGDQSGTEHIIRKTIKASEEVNSFAANINMKQEVSVPEFAEPLSFELEATADIQTEPFTFHQQVSSMGDTFEMYYTEDGFFIQDPDSKEWVQTSNEWIDQISQWSQVQEFPAARLKELEEYIQDFEIEEKENHYVLTLSSSGDDVTKLAKDVLAQNGFTEGLEEVFQDISVDHLSYTFHINKQTHLPESTEMSMELEVKQQGKTSSSTIIQKLKASYGKFNEIEDIQVPE</sequence>
<dbReference type="RefSeq" id="WP_132373040.1">
    <property type="nucleotide sequence ID" value="NZ_SMAN01000030.1"/>
</dbReference>
<dbReference type="InterPro" id="IPR046720">
    <property type="entry name" value="DUF6612"/>
</dbReference>
<proteinExistence type="predicted"/>